<protein>
    <recommendedName>
        <fullName evidence="4">Polysaccharide lyase family 14</fullName>
    </recommendedName>
</protein>
<dbReference type="STRING" id="2282107.A0A286UCX5"/>
<evidence type="ECO:0000313" key="3">
    <source>
        <dbReference type="Proteomes" id="UP000217199"/>
    </source>
</evidence>
<dbReference type="Proteomes" id="UP000217199">
    <property type="component" value="Unassembled WGS sequence"/>
</dbReference>
<evidence type="ECO:0000256" key="1">
    <source>
        <dbReference type="SAM" id="SignalP"/>
    </source>
</evidence>
<accession>A0A286UCX5</accession>
<feature type="chain" id="PRO_5013675769" description="Polysaccharide lyase family 14" evidence="1">
    <location>
        <begin position="24"/>
        <end position="321"/>
    </location>
</feature>
<name>A0A286UCX5_9AGAM</name>
<organism evidence="2 3">
    <name type="scientific">Pyrrhoderma noxium</name>
    <dbReference type="NCBI Taxonomy" id="2282107"/>
    <lineage>
        <taxon>Eukaryota</taxon>
        <taxon>Fungi</taxon>
        <taxon>Dikarya</taxon>
        <taxon>Basidiomycota</taxon>
        <taxon>Agaricomycotina</taxon>
        <taxon>Agaricomycetes</taxon>
        <taxon>Hymenochaetales</taxon>
        <taxon>Hymenochaetaceae</taxon>
        <taxon>Pyrrhoderma</taxon>
    </lineage>
</organism>
<dbReference type="EMBL" id="NBII01000007">
    <property type="protein sequence ID" value="PAV17407.1"/>
    <property type="molecule type" value="Genomic_DNA"/>
</dbReference>
<gene>
    <name evidence="2" type="ORF">PNOK_0747100</name>
</gene>
<dbReference type="OrthoDB" id="2310204at2759"/>
<proteinExistence type="predicted"/>
<dbReference type="AlphaFoldDB" id="A0A286UCX5"/>
<evidence type="ECO:0000313" key="2">
    <source>
        <dbReference type="EMBL" id="PAV17407.1"/>
    </source>
</evidence>
<keyword evidence="3" id="KW-1185">Reference proteome</keyword>
<feature type="signal peptide" evidence="1">
    <location>
        <begin position="1"/>
        <end position="23"/>
    </location>
</feature>
<keyword evidence="1" id="KW-0732">Signal</keyword>
<dbReference type="InParanoid" id="A0A286UCX5"/>
<comment type="caution">
    <text evidence="2">The sequence shown here is derived from an EMBL/GenBank/DDBJ whole genome shotgun (WGS) entry which is preliminary data.</text>
</comment>
<sequence>MLPRLHFPSFYFTLCLPILVVASEKRRRWNNFWIRDDDSSRSVPEEGYYNPLDNGGSMLTSVPDTYPEGLGEPLNVIISGNSDSRVLVDSASNGGLQNYYISLGFAGECLGQHQGSDQGANLGDGNGYLNETAVMRWAYGDPVLGTCTETIQGGNHFRYWIQDGSERNSGAIFMALSYEKPIKEGHDIIDNGYNLGRDWLVGNATSLTEIPTSNLTNSSSYSGSTSYKGYTYQTSVKYVSGLLSNTSDGINHYQGFSENAVDGLVAVMTVSISEAPAEAASHSLPTYIPPSSLSVILLPLLLLHFILPRLWNIWTLRLDGH</sequence>
<evidence type="ECO:0008006" key="4">
    <source>
        <dbReference type="Google" id="ProtNLM"/>
    </source>
</evidence>
<reference evidence="2 3" key="1">
    <citation type="journal article" date="2017" name="Mol. Ecol.">
        <title>Comparative and population genomic landscape of Phellinus noxius: A hypervariable fungus causing root rot in trees.</title>
        <authorList>
            <person name="Chung C.L."/>
            <person name="Lee T.J."/>
            <person name="Akiba M."/>
            <person name="Lee H.H."/>
            <person name="Kuo T.H."/>
            <person name="Liu D."/>
            <person name="Ke H.M."/>
            <person name="Yokoi T."/>
            <person name="Roa M.B."/>
            <person name="Lu M.J."/>
            <person name="Chang Y.Y."/>
            <person name="Ann P.J."/>
            <person name="Tsai J.N."/>
            <person name="Chen C.Y."/>
            <person name="Tzean S.S."/>
            <person name="Ota Y."/>
            <person name="Hattori T."/>
            <person name="Sahashi N."/>
            <person name="Liou R.F."/>
            <person name="Kikuchi T."/>
            <person name="Tsai I.J."/>
        </authorList>
    </citation>
    <scope>NUCLEOTIDE SEQUENCE [LARGE SCALE GENOMIC DNA]</scope>
    <source>
        <strain evidence="2 3">FFPRI411160</strain>
    </source>
</reference>